<name>A0A7J6WF56_THATH</name>
<dbReference type="PANTHER" id="PTHR10994:SF65">
    <property type="entry name" value="RETICULON-LIKE PROTEIN B12"/>
    <property type="match status" value="1"/>
</dbReference>
<evidence type="ECO:0000256" key="4">
    <source>
        <dbReference type="ARBA" id="ARBA00022989"/>
    </source>
</evidence>
<feature type="transmembrane region" description="Helical" evidence="6">
    <location>
        <begin position="153"/>
        <end position="171"/>
    </location>
</feature>
<gene>
    <name evidence="8" type="ORF">FRX31_015668</name>
</gene>
<dbReference type="GO" id="GO:0009617">
    <property type="term" value="P:response to bacterium"/>
    <property type="evidence" value="ECO:0007669"/>
    <property type="project" value="InterPro"/>
</dbReference>
<dbReference type="EMBL" id="JABWDY010018324">
    <property type="protein sequence ID" value="KAF5194742.1"/>
    <property type="molecule type" value="Genomic_DNA"/>
</dbReference>
<dbReference type="AlphaFoldDB" id="A0A7J6WF56"/>
<dbReference type="GO" id="GO:0005789">
    <property type="term" value="C:endoplasmic reticulum membrane"/>
    <property type="evidence" value="ECO:0007669"/>
    <property type="project" value="UniProtKB-SubCell"/>
</dbReference>
<dbReference type="InterPro" id="IPR003388">
    <property type="entry name" value="Reticulon"/>
</dbReference>
<dbReference type="Proteomes" id="UP000554482">
    <property type="component" value="Unassembled WGS sequence"/>
</dbReference>
<keyword evidence="5 6" id="KW-0472">Membrane</keyword>
<feature type="domain" description="Reticulon" evidence="7">
    <location>
        <begin position="26"/>
        <end position="195"/>
    </location>
</feature>
<proteinExistence type="predicted"/>
<keyword evidence="4 6" id="KW-1133">Transmembrane helix</keyword>
<dbReference type="PROSITE" id="PS50845">
    <property type="entry name" value="RETICULON"/>
    <property type="match status" value="1"/>
</dbReference>
<evidence type="ECO:0000256" key="1">
    <source>
        <dbReference type="ARBA" id="ARBA00004477"/>
    </source>
</evidence>
<dbReference type="OrthoDB" id="567788at2759"/>
<evidence type="ECO:0000256" key="2">
    <source>
        <dbReference type="ARBA" id="ARBA00022692"/>
    </source>
</evidence>
<dbReference type="PANTHER" id="PTHR10994">
    <property type="entry name" value="RETICULON"/>
    <property type="match status" value="1"/>
</dbReference>
<accession>A0A7J6WF56</accession>
<reference evidence="8 9" key="1">
    <citation type="submission" date="2020-06" db="EMBL/GenBank/DDBJ databases">
        <title>Transcriptomic and genomic resources for Thalictrum thalictroides and T. hernandezii: Facilitating candidate gene discovery in an emerging model plant lineage.</title>
        <authorList>
            <person name="Arias T."/>
            <person name="Riano-Pachon D.M."/>
            <person name="Di Stilio V.S."/>
        </authorList>
    </citation>
    <scope>NUCLEOTIDE SEQUENCE [LARGE SCALE GENOMIC DNA]</scope>
    <source>
        <strain evidence="9">cv. WT478/WT964</strain>
        <tissue evidence="8">Leaves</tissue>
    </source>
</reference>
<keyword evidence="9" id="KW-1185">Reference proteome</keyword>
<evidence type="ECO:0000256" key="6">
    <source>
        <dbReference type="RuleBase" id="RU363132"/>
    </source>
</evidence>
<protein>
    <recommendedName>
        <fullName evidence="6">Reticulon-like protein</fullName>
    </recommendedName>
</protein>
<organism evidence="8 9">
    <name type="scientific">Thalictrum thalictroides</name>
    <name type="common">Rue-anemone</name>
    <name type="synonym">Anemone thalictroides</name>
    <dbReference type="NCBI Taxonomy" id="46969"/>
    <lineage>
        <taxon>Eukaryota</taxon>
        <taxon>Viridiplantae</taxon>
        <taxon>Streptophyta</taxon>
        <taxon>Embryophyta</taxon>
        <taxon>Tracheophyta</taxon>
        <taxon>Spermatophyta</taxon>
        <taxon>Magnoliopsida</taxon>
        <taxon>Ranunculales</taxon>
        <taxon>Ranunculaceae</taxon>
        <taxon>Thalictroideae</taxon>
        <taxon>Thalictrum</taxon>
    </lineage>
</organism>
<sequence length="212" mass="24137">MDSSSSSSDHRLFNRERTLHQILGGGFNVMLWRRKDLSVGILLVTFAAWVVFEKSGYTLLSLVSNVLLLLFTILFLWAKSADILNRPPPPLPDLQLSEELIDEAAAFLRSRVNALLSVSRDISLGKDSKLFFKIAGCMWLISIVGGWTDFLTLGYTSLVILLTVPALYEKYEDQIDRYVIMAYRELQRLYVKLDEGCLDKIRSSILEKRKLS</sequence>
<evidence type="ECO:0000256" key="3">
    <source>
        <dbReference type="ARBA" id="ARBA00022824"/>
    </source>
</evidence>
<evidence type="ECO:0000313" key="8">
    <source>
        <dbReference type="EMBL" id="KAF5194742.1"/>
    </source>
</evidence>
<evidence type="ECO:0000313" key="9">
    <source>
        <dbReference type="Proteomes" id="UP000554482"/>
    </source>
</evidence>
<keyword evidence="3 6" id="KW-0256">Endoplasmic reticulum</keyword>
<evidence type="ECO:0000259" key="7">
    <source>
        <dbReference type="PROSITE" id="PS50845"/>
    </source>
</evidence>
<dbReference type="InterPro" id="IPR045064">
    <property type="entry name" value="Reticulon-like"/>
</dbReference>
<feature type="transmembrane region" description="Helical" evidence="6">
    <location>
        <begin position="37"/>
        <end position="52"/>
    </location>
</feature>
<comment type="caution">
    <text evidence="8">The sequence shown here is derived from an EMBL/GenBank/DDBJ whole genome shotgun (WGS) entry which is preliminary data.</text>
</comment>
<keyword evidence="2 6" id="KW-0812">Transmembrane</keyword>
<dbReference type="Pfam" id="PF02453">
    <property type="entry name" value="Reticulon"/>
    <property type="match status" value="1"/>
</dbReference>
<feature type="transmembrane region" description="Helical" evidence="6">
    <location>
        <begin position="130"/>
        <end position="147"/>
    </location>
</feature>
<evidence type="ECO:0000256" key="5">
    <source>
        <dbReference type="ARBA" id="ARBA00023136"/>
    </source>
</evidence>
<feature type="transmembrane region" description="Helical" evidence="6">
    <location>
        <begin position="58"/>
        <end position="78"/>
    </location>
</feature>
<comment type="subcellular location">
    <subcellularLocation>
        <location evidence="1 6">Endoplasmic reticulum membrane</location>
        <topology evidence="1 6">Multi-pass membrane protein</topology>
    </subcellularLocation>
</comment>